<dbReference type="Gene3D" id="3.30.720.100">
    <property type="match status" value="1"/>
</dbReference>
<organism evidence="1 2">
    <name type="scientific">Rossellomorea marisflavi</name>
    <dbReference type="NCBI Taxonomy" id="189381"/>
    <lineage>
        <taxon>Bacteria</taxon>
        <taxon>Bacillati</taxon>
        <taxon>Bacillota</taxon>
        <taxon>Bacilli</taxon>
        <taxon>Bacillales</taxon>
        <taxon>Bacillaceae</taxon>
        <taxon>Rossellomorea</taxon>
    </lineage>
</organism>
<protein>
    <submittedName>
        <fullName evidence="1">Uncharacterized protein</fullName>
    </submittedName>
</protein>
<dbReference type="Pfam" id="PF06983">
    <property type="entry name" value="3-dmu-9_3-mt"/>
    <property type="match status" value="1"/>
</dbReference>
<gene>
    <name evidence="1" type="ORF">AV649_17330</name>
</gene>
<accession>A0A0J5V8S6</accession>
<dbReference type="SUPFAM" id="SSF54593">
    <property type="entry name" value="Glyoxalase/Bleomycin resistance protein/Dihydroxybiphenyl dioxygenase"/>
    <property type="match status" value="1"/>
</dbReference>
<dbReference type="Proteomes" id="UP000076510">
    <property type="component" value="Unassembled WGS sequence"/>
</dbReference>
<proteinExistence type="predicted"/>
<dbReference type="InterPro" id="IPR029068">
    <property type="entry name" value="Glyas_Bleomycin-R_OHBP_Dase"/>
</dbReference>
<reference evidence="2" key="1">
    <citation type="submission" date="2016-01" db="EMBL/GenBank/DDBJ databases">
        <title>Whole genome sequencing of Bhargavaea cecembensis T14.</title>
        <authorList>
            <person name="Hong K.W."/>
        </authorList>
    </citation>
    <scope>NUCLEOTIDE SEQUENCE [LARGE SCALE GENOMIC DNA]</scope>
    <source>
        <strain evidence="2">M19</strain>
    </source>
</reference>
<dbReference type="PATRIC" id="fig|189381.10.peg.1743"/>
<dbReference type="PANTHER" id="PTHR33990:SF4">
    <property type="entry name" value="PHNB-LIKE DOMAIN-CONTAINING PROTEIN"/>
    <property type="match status" value="1"/>
</dbReference>
<dbReference type="CDD" id="cd06588">
    <property type="entry name" value="PhnB_like"/>
    <property type="match status" value="1"/>
</dbReference>
<dbReference type="PANTHER" id="PTHR33990">
    <property type="entry name" value="PROTEIN YJDN-RELATED"/>
    <property type="match status" value="1"/>
</dbReference>
<dbReference type="OrthoDB" id="9806473at2"/>
<sequence>MKKATPFLMFQNADAEEAMTFYTSLIEDSEITSINRYGADGPGEEGTVMTATFTIKGQEFMCIDSHIKHGFTFTPAFSIFLECSSEEEIDHVYETLLNGGSALMPLGGYGFSQKFGWVNDRFGVSWQMTLI</sequence>
<dbReference type="Gene3D" id="3.30.720.110">
    <property type="match status" value="1"/>
</dbReference>
<dbReference type="EMBL" id="LQQY01000009">
    <property type="protein sequence ID" value="KZE51125.1"/>
    <property type="molecule type" value="Genomic_DNA"/>
</dbReference>
<name>A0A0J5V8S6_9BACI</name>
<dbReference type="InterPro" id="IPR028973">
    <property type="entry name" value="PhnB-like"/>
</dbReference>
<dbReference type="AlphaFoldDB" id="A0A0J5V8S6"/>
<dbReference type="InterPro" id="IPR009725">
    <property type="entry name" value="3_dmu_93_MTrfase"/>
</dbReference>
<evidence type="ECO:0000313" key="2">
    <source>
        <dbReference type="Proteomes" id="UP000076510"/>
    </source>
</evidence>
<dbReference type="PIRSF" id="PIRSF021700">
    <property type="entry name" value="3_dmu_93_MTrfase"/>
    <property type="match status" value="1"/>
</dbReference>
<evidence type="ECO:0000313" key="1">
    <source>
        <dbReference type="EMBL" id="KZE51125.1"/>
    </source>
</evidence>
<comment type="caution">
    <text evidence="1">The sequence shown here is derived from an EMBL/GenBank/DDBJ whole genome shotgun (WGS) entry which is preliminary data.</text>
</comment>
<dbReference type="RefSeq" id="WP_048005582.1">
    <property type="nucleotide sequence ID" value="NZ_CP047095.1"/>
</dbReference>